<keyword evidence="2" id="KW-0596">Phosphopantetheine</keyword>
<dbReference type="Gene3D" id="1.10.1200.10">
    <property type="entry name" value="ACP-like"/>
    <property type="match status" value="1"/>
</dbReference>
<dbReference type="Pfam" id="PF00698">
    <property type="entry name" value="Acyl_transf_1"/>
    <property type="match status" value="1"/>
</dbReference>
<dbReference type="PROSITE" id="PS00600">
    <property type="entry name" value="AA_TRANSFER_CLASS_3"/>
    <property type="match status" value="1"/>
</dbReference>
<dbReference type="InterPro" id="IPR005814">
    <property type="entry name" value="Aminotrans_3"/>
</dbReference>
<accession>A0ABV6RQ66</accession>
<dbReference type="InterPro" id="IPR049704">
    <property type="entry name" value="Aminotrans_3_PPA_site"/>
</dbReference>
<evidence type="ECO:0000256" key="2">
    <source>
        <dbReference type="ARBA" id="ARBA00022450"/>
    </source>
</evidence>
<comment type="cofactor">
    <cofactor evidence="1">
        <name>pyridoxal 5'-phosphate</name>
        <dbReference type="ChEBI" id="CHEBI:597326"/>
    </cofactor>
</comment>
<dbReference type="SMART" id="SM00827">
    <property type="entry name" value="PKS_AT"/>
    <property type="match status" value="1"/>
</dbReference>
<feature type="domain" description="Carrier" evidence="7">
    <location>
        <begin position="420"/>
        <end position="498"/>
    </location>
</feature>
<dbReference type="InterPro" id="IPR015422">
    <property type="entry name" value="PyrdxlP-dep_Trfase_small"/>
</dbReference>
<gene>
    <name evidence="8" type="ORF">ACFFGH_14840</name>
</gene>
<evidence type="ECO:0000256" key="6">
    <source>
        <dbReference type="SAM" id="MobiDB-lite"/>
    </source>
</evidence>
<dbReference type="Gene3D" id="3.40.366.10">
    <property type="entry name" value="Malonyl-Coenzyme A Acyl Carrier Protein, domain 2"/>
    <property type="match status" value="1"/>
</dbReference>
<dbReference type="InterPro" id="IPR006162">
    <property type="entry name" value="Ppantetheine_attach_site"/>
</dbReference>
<dbReference type="SUPFAM" id="SSF47336">
    <property type="entry name" value="ACP-like"/>
    <property type="match status" value="1"/>
</dbReference>
<evidence type="ECO:0000256" key="3">
    <source>
        <dbReference type="ARBA" id="ARBA00022553"/>
    </source>
</evidence>
<keyword evidence="9" id="KW-1185">Reference proteome</keyword>
<evidence type="ECO:0000259" key="7">
    <source>
        <dbReference type="PROSITE" id="PS50075"/>
    </source>
</evidence>
<feature type="region of interest" description="Disordered" evidence="6">
    <location>
        <begin position="396"/>
        <end position="420"/>
    </location>
</feature>
<keyword evidence="4" id="KW-0808">Transferase</keyword>
<dbReference type="SUPFAM" id="SSF53383">
    <property type="entry name" value="PLP-dependent transferases"/>
    <property type="match status" value="1"/>
</dbReference>
<dbReference type="PANTHER" id="PTHR43775:SF51">
    <property type="entry name" value="INACTIVE PHENOLPHTHIOCEROL SYNTHESIS POLYKETIDE SYNTHASE TYPE I PKS1-RELATED"/>
    <property type="match status" value="1"/>
</dbReference>
<dbReference type="EMBL" id="JBHLTG010000003">
    <property type="protein sequence ID" value="MFC0679115.1"/>
    <property type="molecule type" value="Genomic_DNA"/>
</dbReference>
<keyword evidence="5" id="KW-0663">Pyridoxal phosphate</keyword>
<organism evidence="8 9">
    <name type="scientific">Lysobacter korlensis</name>
    <dbReference type="NCBI Taxonomy" id="553636"/>
    <lineage>
        <taxon>Bacteria</taxon>
        <taxon>Pseudomonadati</taxon>
        <taxon>Pseudomonadota</taxon>
        <taxon>Gammaproteobacteria</taxon>
        <taxon>Lysobacterales</taxon>
        <taxon>Lysobacteraceae</taxon>
        <taxon>Lysobacter</taxon>
    </lineage>
</organism>
<dbReference type="InterPro" id="IPR001227">
    <property type="entry name" value="Ac_transferase_dom_sf"/>
</dbReference>
<feature type="region of interest" description="Disordered" evidence="6">
    <location>
        <begin position="575"/>
        <end position="605"/>
    </location>
</feature>
<reference evidence="8 9" key="1">
    <citation type="submission" date="2024-09" db="EMBL/GenBank/DDBJ databases">
        <authorList>
            <person name="Sun Q."/>
            <person name="Mori K."/>
        </authorList>
    </citation>
    <scope>NUCLEOTIDE SEQUENCE [LARGE SCALE GENOMIC DNA]</scope>
    <source>
        <strain evidence="8 9">KCTC 23076</strain>
    </source>
</reference>
<dbReference type="InterPro" id="IPR016036">
    <property type="entry name" value="Malonyl_transacylase_ACP-bd"/>
</dbReference>
<dbReference type="Proteomes" id="UP001589896">
    <property type="component" value="Unassembled WGS sequence"/>
</dbReference>
<dbReference type="Gene3D" id="3.40.640.10">
    <property type="entry name" value="Type I PLP-dependent aspartate aminotransferase-like (Major domain)"/>
    <property type="match status" value="1"/>
</dbReference>
<dbReference type="InterPro" id="IPR016035">
    <property type="entry name" value="Acyl_Trfase/lysoPLipase"/>
</dbReference>
<dbReference type="SMART" id="SM00823">
    <property type="entry name" value="PKS_PP"/>
    <property type="match status" value="1"/>
</dbReference>
<dbReference type="Pfam" id="PF00202">
    <property type="entry name" value="Aminotran_3"/>
    <property type="match status" value="1"/>
</dbReference>
<dbReference type="PROSITE" id="PS00012">
    <property type="entry name" value="PHOSPHOPANTETHEINE"/>
    <property type="match status" value="1"/>
</dbReference>
<evidence type="ECO:0000256" key="4">
    <source>
        <dbReference type="ARBA" id="ARBA00022679"/>
    </source>
</evidence>
<evidence type="ECO:0000256" key="5">
    <source>
        <dbReference type="ARBA" id="ARBA00022898"/>
    </source>
</evidence>
<feature type="compositionally biased region" description="Basic and acidic residues" evidence="6">
    <location>
        <begin position="1090"/>
        <end position="1104"/>
    </location>
</feature>
<dbReference type="InterPro" id="IPR014043">
    <property type="entry name" value="Acyl_transferase_dom"/>
</dbReference>
<feature type="compositionally biased region" description="Low complexity" evidence="6">
    <location>
        <begin position="408"/>
        <end position="418"/>
    </location>
</feature>
<dbReference type="InterPro" id="IPR015424">
    <property type="entry name" value="PyrdxlP-dep_Trfase"/>
</dbReference>
<feature type="region of interest" description="Disordered" evidence="6">
    <location>
        <begin position="1084"/>
        <end position="1111"/>
    </location>
</feature>
<feature type="compositionally biased region" description="Low complexity" evidence="6">
    <location>
        <begin position="587"/>
        <end position="605"/>
    </location>
</feature>
<dbReference type="PANTHER" id="PTHR43775">
    <property type="entry name" value="FATTY ACID SYNTHASE"/>
    <property type="match status" value="1"/>
</dbReference>
<dbReference type="InterPro" id="IPR050091">
    <property type="entry name" value="PKS_NRPS_Biosynth_Enz"/>
</dbReference>
<dbReference type="SUPFAM" id="SSF55048">
    <property type="entry name" value="Probable ACP-binding domain of malonyl-CoA ACP transacylase"/>
    <property type="match status" value="1"/>
</dbReference>
<dbReference type="Gene3D" id="3.30.70.3290">
    <property type="match status" value="1"/>
</dbReference>
<name>A0ABV6RQ66_9GAMM</name>
<evidence type="ECO:0000313" key="9">
    <source>
        <dbReference type="Proteomes" id="UP001589896"/>
    </source>
</evidence>
<keyword evidence="3" id="KW-0597">Phosphoprotein</keyword>
<dbReference type="InterPro" id="IPR015421">
    <property type="entry name" value="PyrdxlP-dep_Trfase_major"/>
</dbReference>
<evidence type="ECO:0000313" key="8">
    <source>
        <dbReference type="EMBL" id="MFC0679115.1"/>
    </source>
</evidence>
<dbReference type="SUPFAM" id="SSF52151">
    <property type="entry name" value="FabD/lysophospholipase-like"/>
    <property type="match status" value="1"/>
</dbReference>
<comment type="caution">
    <text evidence="8">The sequence shown here is derived from an EMBL/GenBank/DDBJ whole genome shotgun (WGS) entry which is preliminary data.</text>
</comment>
<dbReference type="InterPro" id="IPR009081">
    <property type="entry name" value="PP-bd_ACP"/>
</dbReference>
<dbReference type="PROSITE" id="PS50075">
    <property type="entry name" value="CARRIER"/>
    <property type="match status" value="1"/>
</dbReference>
<dbReference type="InterPro" id="IPR020806">
    <property type="entry name" value="PKS_PP-bd"/>
</dbReference>
<evidence type="ECO:0000256" key="1">
    <source>
        <dbReference type="ARBA" id="ARBA00001933"/>
    </source>
</evidence>
<dbReference type="InterPro" id="IPR036736">
    <property type="entry name" value="ACP-like_sf"/>
</dbReference>
<dbReference type="RefSeq" id="WP_386669537.1">
    <property type="nucleotide sequence ID" value="NZ_JBHLTG010000003.1"/>
</dbReference>
<protein>
    <submittedName>
        <fullName evidence="8">Aminotransferase class III-fold pyridoxal phosphate-dependent enzyme</fullName>
    </submittedName>
</protein>
<keyword evidence="8" id="KW-0032">Aminotransferase</keyword>
<proteinExistence type="predicted"/>
<dbReference type="GO" id="GO:0008483">
    <property type="term" value="F:transaminase activity"/>
    <property type="evidence" value="ECO:0007669"/>
    <property type="project" value="UniProtKB-KW"/>
</dbReference>
<dbReference type="Pfam" id="PF00550">
    <property type="entry name" value="PP-binding"/>
    <property type="match status" value="1"/>
</dbReference>
<sequence>MVAESVADAIDQLRSDATLDAAARSRPARQSGVVFMFPGQGATYAGMGRGLYETEPAFRDAVDDCAGHLEEVLGFDIRELMFGDDAEALLPTSVMQPATFVIEYALARLWMSNGVAPAAMIGHSVGEFVAATLAGVFALPDALRLVARRGALMQAQPAGGMLSVRMACEPLLQRLPDGITLAAENAPGLCVVAGPLDALASFEAALGRDDIACRMLRTSHAFHSSMMDPVVEPFRQEVASVALSEPQLPMVSTATGEWLDTATATSPDYWARHLREPVRFAAALGRLADVPARVLLEVGPRTTLSMLARQHPAVQKQQIAAIATLTDTPEAEPTLLRAAAGALWSRGAAIDPAQFDRRTRRQRMRLPTYPFERKRYWIDAVVEKTADTPRITTEPAAVPMTSSTPQMPANAPAEASAAADRRPRLIEQLRSLFQETTGFEFAEVAPQDAFLELGLDSLMLTQVTQQLQKAFPVKLTFRQLMGDAYSLERLAALLDAQLPPDEAAPVAAAPAPVAQSVAPAAAAAVQPPPAQAQVLAPRDAGAAGGDWRHHVIAQQLELMRRQLDWLGQRQDVADAPATAGASSPRVGAATSAAPPAAPAGSASAPAANSEAGAAAARPQAFGAIARIHSDRAELSPHQRARLDRFIARYTARTRRSKEYTQDHRSHLADPRVVSGFRPLTKEITYQIVVSRSKGSRIWDLDGNEYVDALSGFGMNLFGWQPDFVLDAVRHQLELGYEIGPQHPLAGDVARLVCDLTGFDRAGLCNTGSEAVMGAIRIARTVTGRGTLVIFSGSYHGIFDEVIVRGSKSLRSMPAAPGIPGNAVQEVLVLDYGTPESLAVLRERAQDIAAVLVEPVQSRRPDFQPREFLHELRAITRESGSLLIFDEVITGFRSDPRGAQGMFDVDADVASYGKVIGGGFPIGVIAGRREYMDALDGGHWQFGDESGPTVGVTYFAGTFVRHPLALAAAKAVLEHLKAAGPAMQHLLNSRTAAMVGELNGFCEEVGAPIRVDHFASLWRVAFNQEHPLQELLFPMMRSRGVHILEHFPCFLTTAHTEADIASIVEAFKQSVIELQEAEFLPRRRRSTQIEFDPKRPPRPDARLGRDASGSPAWFIPNPDAPGKYIKVGA</sequence>
<dbReference type="Gene3D" id="3.90.1150.10">
    <property type="entry name" value="Aspartate Aminotransferase, domain 1"/>
    <property type="match status" value="1"/>
</dbReference>